<dbReference type="SMART" id="SM00256">
    <property type="entry name" value="FBOX"/>
    <property type="match status" value="1"/>
</dbReference>
<dbReference type="Pfam" id="PF12937">
    <property type="entry name" value="F-box-like"/>
    <property type="match status" value="1"/>
</dbReference>
<dbReference type="InterPro" id="IPR036047">
    <property type="entry name" value="F-box-like_dom_sf"/>
</dbReference>
<evidence type="ECO:0000313" key="3">
    <source>
        <dbReference type="Proteomes" id="UP000759131"/>
    </source>
</evidence>
<evidence type="ECO:0000313" key="2">
    <source>
        <dbReference type="EMBL" id="CAD7634403.1"/>
    </source>
</evidence>
<feature type="domain" description="F-box" evidence="1">
    <location>
        <begin position="126"/>
        <end position="172"/>
    </location>
</feature>
<dbReference type="PANTHER" id="PTHR15537">
    <property type="entry name" value="F-BOX ONLY PROTEIN 7"/>
    <property type="match status" value="1"/>
</dbReference>
<dbReference type="GO" id="GO:1903599">
    <property type="term" value="P:positive regulation of autophagy of mitochondrion"/>
    <property type="evidence" value="ECO:0007669"/>
    <property type="project" value="TreeGrafter"/>
</dbReference>
<dbReference type="OrthoDB" id="6412117at2759"/>
<accession>A0A7R9L3W5</accession>
<dbReference type="InterPro" id="IPR001810">
    <property type="entry name" value="F-box_dom"/>
</dbReference>
<dbReference type="PANTHER" id="PTHR15537:SF2">
    <property type="entry name" value="F-BOX ONLY PROTEIN 7"/>
    <property type="match status" value="1"/>
</dbReference>
<reference evidence="2" key="1">
    <citation type="submission" date="2020-11" db="EMBL/GenBank/DDBJ databases">
        <authorList>
            <person name="Tran Van P."/>
        </authorList>
    </citation>
    <scope>NUCLEOTIDE SEQUENCE</scope>
</reference>
<keyword evidence="3" id="KW-1185">Reference proteome</keyword>
<dbReference type="InterPro" id="IPR047118">
    <property type="entry name" value="Fbxo7"/>
</dbReference>
<protein>
    <recommendedName>
        <fullName evidence="1">F-box domain-containing protein</fullName>
    </recommendedName>
</protein>
<name>A0A7R9L3W5_9ACAR</name>
<dbReference type="Proteomes" id="UP000759131">
    <property type="component" value="Unassembled WGS sequence"/>
</dbReference>
<dbReference type="SUPFAM" id="SSF81383">
    <property type="entry name" value="F-box domain"/>
    <property type="match status" value="1"/>
</dbReference>
<gene>
    <name evidence="2" type="ORF">OSB1V03_LOCUS14799</name>
</gene>
<dbReference type="EMBL" id="CAJPIZ010014556">
    <property type="protein sequence ID" value="CAG2114833.1"/>
    <property type="molecule type" value="Genomic_DNA"/>
</dbReference>
<dbReference type="Gene3D" id="1.20.1280.50">
    <property type="match status" value="1"/>
</dbReference>
<dbReference type="EMBL" id="OC869131">
    <property type="protein sequence ID" value="CAD7634403.1"/>
    <property type="molecule type" value="Genomic_DNA"/>
</dbReference>
<dbReference type="AlphaFoldDB" id="A0A7R9L3W5"/>
<dbReference type="PROSITE" id="PS50181">
    <property type="entry name" value="FBOX"/>
    <property type="match status" value="1"/>
</dbReference>
<dbReference type="GO" id="GO:0019901">
    <property type="term" value="F:protein kinase binding"/>
    <property type="evidence" value="ECO:0007669"/>
    <property type="project" value="InterPro"/>
</dbReference>
<evidence type="ECO:0000259" key="1">
    <source>
        <dbReference type="PROSITE" id="PS50181"/>
    </source>
</evidence>
<sequence length="282" mass="32821">MELRKMSSDGQNPLHIYKETLIPLLEENGFEVISSSEDICDHNRYITRHRFVRQTPLRPDYWQKNECPVVEVVGIPMGHHFLIIHAIVCHSAEDCVKIKIKTKEDIVCIRRKLMDEFVVKLIELLSISINDLPLELKFKILSLLPIESLFKMSSVSSLWRAITLDDQLWRILVRQHFPVFYSRGLNGEDWKSVYKEAFRNRKLLERRKSWASRGLPSSLIFPALPPSPPLLPIMGPPFLPMLPPPPPFFRDLVPEEVRNAFPNIHRPNPMSRPFMFGNPDLI</sequence>
<proteinExistence type="predicted"/>
<organism evidence="2">
    <name type="scientific">Medioppia subpectinata</name>
    <dbReference type="NCBI Taxonomy" id="1979941"/>
    <lineage>
        <taxon>Eukaryota</taxon>
        <taxon>Metazoa</taxon>
        <taxon>Ecdysozoa</taxon>
        <taxon>Arthropoda</taxon>
        <taxon>Chelicerata</taxon>
        <taxon>Arachnida</taxon>
        <taxon>Acari</taxon>
        <taxon>Acariformes</taxon>
        <taxon>Sarcoptiformes</taxon>
        <taxon>Oribatida</taxon>
        <taxon>Brachypylina</taxon>
        <taxon>Oppioidea</taxon>
        <taxon>Oppiidae</taxon>
        <taxon>Medioppia</taxon>
    </lineage>
</organism>